<organism evidence="1 2">
    <name type="scientific">Reticulomyxa filosa</name>
    <dbReference type="NCBI Taxonomy" id="46433"/>
    <lineage>
        <taxon>Eukaryota</taxon>
        <taxon>Sar</taxon>
        <taxon>Rhizaria</taxon>
        <taxon>Retaria</taxon>
        <taxon>Foraminifera</taxon>
        <taxon>Monothalamids</taxon>
        <taxon>Reticulomyxidae</taxon>
        <taxon>Reticulomyxa</taxon>
    </lineage>
</organism>
<reference evidence="1 2" key="1">
    <citation type="journal article" date="2013" name="Curr. Biol.">
        <title>The Genome of the Foraminiferan Reticulomyxa filosa.</title>
        <authorList>
            <person name="Glockner G."/>
            <person name="Hulsmann N."/>
            <person name="Schleicher M."/>
            <person name="Noegel A.A."/>
            <person name="Eichinger L."/>
            <person name="Gallinger C."/>
            <person name="Pawlowski J."/>
            <person name="Sierra R."/>
            <person name="Euteneuer U."/>
            <person name="Pillet L."/>
            <person name="Moustafa A."/>
            <person name="Platzer M."/>
            <person name="Groth M."/>
            <person name="Szafranski K."/>
            <person name="Schliwa M."/>
        </authorList>
    </citation>
    <scope>NUCLEOTIDE SEQUENCE [LARGE SCALE GENOMIC DNA]</scope>
</reference>
<gene>
    <name evidence="1" type="ORF">RFI_22496</name>
</gene>
<dbReference type="AlphaFoldDB" id="X6MNA1"/>
<sequence>MDNIGGRNQKDEKTLVFIFLDIISPFYLYERPVFRFCKKKKNSCVNAFFMLLLSKEYFAESCLEQTCFVGKKKDNLVELEQLNKPKRLTVIGASFEVYLIQHKFFILLLLKKGSVLSIDATLNLFKKKKKEINDIDKVGNGIIFVQQSKALDGYAHKLVKVPTPII</sequence>
<name>X6MNA1_RETFI</name>
<keyword evidence="2" id="KW-1185">Reference proteome</keyword>
<dbReference type="Proteomes" id="UP000023152">
    <property type="component" value="Unassembled WGS sequence"/>
</dbReference>
<accession>X6MNA1</accession>
<protein>
    <submittedName>
        <fullName evidence="1">Uncharacterized protein</fullName>
    </submittedName>
</protein>
<evidence type="ECO:0000313" key="1">
    <source>
        <dbReference type="EMBL" id="ETO14872.1"/>
    </source>
</evidence>
<proteinExistence type="predicted"/>
<dbReference type="EMBL" id="ASPP01019693">
    <property type="protein sequence ID" value="ETO14872.1"/>
    <property type="molecule type" value="Genomic_DNA"/>
</dbReference>
<evidence type="ECO:0000313" key="2">
    <source>
        <dbReference type="Proteomes" id="UP000023152"/>
    </source>
</evidence>
<comment type="caution">
    <text evidence="1">The sequence shown here is derived from an EMBL/GenBank/DDBJ whole genome shotgun (WGS) entry which is preliminary data.</text>
</comment>